<accession>A0ABP1GCN6</accession>
<feature type="transmembrane region" description="Helical" evidence="1">
    <location>
        <begin position="53"/>
        <end position="74"/>
    </location>
</feature>
<organism evidence="2 3">
    <name type="scientific">Coccomyxa viridis</name>
    <dbReference type="NCBI Taxonomy" id="1274662"/>
    <lineage>
        <taxon>Eukaryota</taxon>
        <taxon>Viridiplantae</taxon>
        <taxon>Chlorophyta</taxon>
        <taxon>core chlorophytes</taxon>
        <taxon>Trebouxiophyceae</taxon>
        <taxon>Trebouxiophyceae incertae sedis</taxon>
        <taxon>Coccomyxaceae</taxon>
        <taxon>Coccomyxa</taxon>
    </lineage>
</organism>
<keyword evidence="1" id="KW-1133">Transmembrane helix</keyword>
<feature type="transmembrane region" description="Helical" evidence="1">
    <location>
        <begin position="20"/>
        <end position="41"/>
    </location>
</feature>
<keyword evidence="1" id="KW-0812">Transmembrane</keyword>
<comment type="caution">
    <text evidence="2">The sequence shown here is derived from an EMBL/GenBank/DDBJ whole genome shotgun (WGS) entry which is preliminary data.</text>
</comment>
<name>A0ABP1GCN6_9CHLO</name>
<evidence type="ECO:0000313" key="2">
    <source>
        <dbReference type="EMBL" id="CAL5229969.1"/>
    </source>
</evidence>
<dbReference type="PROSITE" id="PS51257">
    <property type="entry name" value="PROKAR_LIPOPROTEIN"/>
    <property type="match status" value="1"/>
</dbReference>
<dbReference type="Proteomes" id="UP001497392">
    <property type="component" value="Unassembled WGS sequence"/>
</dbReference>
<feature type="transmembrane region" description="Helical" evidence="1">
    <location>
        <begin position="80"/>
        <end position="100"/>
    </location>
</feature>
<dbReference type="EMBL" id="CAXHTA020000021">
    <property type="protein sequence ID" value="CAL5229969.1"/>
    <property type="molecule type" value="Genomic_DNA"/>
</dbReference>
<evidence type="ECO:0000313" key="3">
    <source>
        <dbReference type="Proteomes" id="UP001497392"/>
    </source>
</evidence>
<evidence type="ECO:0000256" key="1">
    <source>
        <dbReference type="SAM" id="Phobius"/>
    </source>
</evidence>
<keyword evidence="3" id="KW-1185">Reference proteome</keyword>
<proteinExistence type="predicted"/>
<gene>
    <name evidence="2" type="primary">g13400</name>
    <name evidence="2" type="ORF">VP750_LOCUS11875</name>
</gene>
<keyword evidence="1" id="KW-0472">Membrane</keyword>
<reference evidence="2 3" key="1">
    <citation type="submission" date="2024-06" db="EMBL/GenBank/DDBJ databases">
        <authorList>
            <person name="Kraege A."/>
            <person name="Thomma B."/>
        </authorList>
    </citation>
    <scope>NUCLEOTIDE SEQUENCE [LARGE SCALE GENOMIC DNA]</scope>
</reference>
<sequence>MEFLEARAKYDPMTNLGSVASSLLQATGIYGCTFIVSYVILPRLGYGMTAGTTLRLAAFACSTAVAICKAISAASGPESAATYVPVGVLVGWAVVAVSAAHGARQPGFELAYALLSLLRTAGKLFTGLLPLRQHKAPDTLPSVKAKRSSVFYCDDQLIMRHVHHVCLGMMYTTAERINKSVANRVLATTTHPKEQRSNVHVRSTVGLKALDLVTPLHREPPVALPPRNIFSAIFFREPT</sequence>
<protein>
    <submittedName>
        <fullName evidence="2">G13400 protein</fullName>
    </submittedName>
</protein>